<name>A0A0E9UNG4_ANGAN</name>
<sequence>MMDRGAVYPPGTIQHSIRSRMQLISYI</sequence>
<organism evidence="1">
    <name type="scientific">Anguilla anguilla</name>
    <name type="common">European freshwater eel</name>
    <name type="synonym">Muraena anguilla</name>
    <dbReference type="NCBI Taxonomy" id="7936"/>
    <lineage>
        <taxon>Eukaryota</taxon>
        <taxon>Metazoa</taxon>
        <taxon>Chordata</taxon>
        <taxon>Craniata</taxon>
        <taxon>Vertebrata</taxon>
        <taxon>Euteleostomi</taxon>
        <taxon>Actinopterygii</taxon>
        <taxon>Neopterygii</taxon>
        <taxon>Teleostei</taxon>
        <taxon>Anguilliformes</taxon>
        <taxon>Anguillidae</taxon>
        <taxon>Anguilla</taxon>
    </lineage>
</organism>
<reference evidence="1" key="1">
    <citation type="submission" date="2014-11" db="EMBL/GenBank/DDBJ databases">
        <authorList>
            <person name="Amaro Gonzalez C."/>
        </authorList>
    </citation>
    <scope>NUCLEOTIDE SEQUENCE</scope>
</reference>
<reference evidence="1" key="2">
    <citation type="journal article" date="2015" name="Fish Shellfish Immunol.">
        <title>Early steps in the European eel (Anguilla anguilla)-Vibrio vulnificus interaction in the gills: Role of the RtxA13 toxin.</title>
        <authorList>
            <person name="Callol A."/>
            <person name="Pajuelo D."/>
            <person name="Ebbesson L."/>
            <person name="Teles M."/>
            <person name="MacKenzie S."/>
            <person name="Amaro C."/>
        </authorList>
    </citation>
    <scope>NUCLEOTIDE SEQUENCE</scope>
</reference>
<proteinExistence type="predicted"/>
<evidence type="ECO:0000313" key="1">
    <source>
        <dbReference type="EMBL" id="JAH67409.1"/>
    </source>
</evidence>
<protein>
    <submittedName>
        <fullName evidence="1">Uncharacterized protein</fullName>
    </submittedName>
</protein>
<dbReference type="EMBL" id="GBXM01041168">
    <property type="protein sequence ID" value="JAH67409.1"/>
    <property type="molecule type" value="Transcribed_RNA"/>
</dbReference>
<accession>A0A0E9UNG4</accession>
<dbReference type="AlphaFoldDB" id="A0A0E9UNG4"/>